<organism evidence="7 8">
    <name type="scientific">Gossypium lobatum</name>
    <dbReference type="NCBI Taxonomy" id="34289"/>
    <lineage>
        <taxon>Eukaryota</taxon>
        <taxon>Viridiplantae</taxon>
        <taxon>Streptophyta</taxon>
        <taxon>Embryophyta</taxon>
        <taxon>Tracheophyta</taxon>
        <taxon>Spermatophyta</taxon>
        <taxon>Magnoliopsida</taxon>
        <taxon>eudicotyledons</taxon>
        <taxon>Gunneridae</taxon>
        <taxon>Pentapetalae</taxon>
        <taxon>rosids</taxon>
        <taxon>malvids</taxon>
        <taxon>Malvales</taxon>
        <taxon>Malvaceae</taxon>
        <taxon>Malvoideae</taxon>
        <taxon>Gossypium</taxon>
    </lineage>
</organism>
<comment type="caution">
    <text evidence="7">The sequence shown here is derived from an EMBL/GenBank/DDBJ whole genome shotgun (WGS) entry which is preliminary data.</text>
</comment>
<dbReference type="Proteomes" id="UP000593572">
    <property type="component" value="Unassembled WGS sequence"/>
</dbReference>
<evidence type="ECO:0000313" key="7">
    <source>
        <dbReference type="EMBL" id="MBA0553547.1"/>
    </source>
</evidence>
<name>A0A7J8LM66_9ROSI</name>
<comment type="subcellular location">
    <subcellularLocation>
        <location evidence="1">Nucleus</location>
    </subcellularLocation>
</comment>
<evidence type="ECO:0000256" key="5">
    <source>
        <dbReference type="ARBA" id="ARBA00023242"/>
    </source>
</evidence>
<dbReference type="SUPFAM" id="SSF53098">
    <property type="entry name" value="Ribonuclease H-like"/>
    <property type="match status" value="1"/>
</dbReference>
<feature type="non-terminal residue" evidence="7">
    <location>
        <position position="1"/>
    </location>
</feature>
<dbReference type="InterPro" id="IPR052035">
    <property type="entry name" value="ZnF_BED_domain_contain"/>
</dbReference>
<dbReference type="GO" id="GO:0008270">
    <property type="term" value="F:zinc ion binding"/>
    <property type="evidence" value="ECO:0007669"/>
    <property type="project" value="UniProtKB-KW"/>
</dbReference>
<dbReference type="InterPro" id="IPR008906">
    <property type="entry name" value="HATC_C_dom"/>
</dbReference>
<evidence type="ECO:0000259" key="6">
    <source>
        <dbReference type="Pfam" id="PF05699"/>
    </source>
</evidence>
<protein>
    <recommendedName>
        <fullName evidence="6">HAT C-terminal dimerisation domain-containing protein</fullName>
    </recommendedName>
</protein>
<dbReference type="GO" id="GO:0046983">
    <property type="term" value="F:protein dimerization activity"/>
    <property type="evidence" value="ECO:0007669"/>
    <property type="project" value="InterPro"/>
</dbReference>
<keyword evidence="4" id="KW-0862">Zinc</keyword>
<dbReference type="EMBL" id="JABEZX010000004">
    <property type="protein sequence ID" value="MBA0553547.1"/>
    <property type="molecule type" value="Genomic_DNA"/>
</dbReference>
<keyword evidence="8" id="KW-1185">Reference proteome</keyword>
<dbReference type="InterPro" id="IPR012337">
    <property type="entry name" value="RNaseH-like_sf"/>
</dbReference>
<evidence type="ECO:0000256" key="2">
    <source>
        <dbReference type="ARBA" id="ARBA00022723"/>
    </source>
</evidence>
<proteinExistence type="predicted"/>
<evidence type="ECO:0000256" key="3">
    <source>
        <dbReference type="ARBA" id="ARBA00022771"/>
    </source>
</evidence>
<dbReference type="AlphaFoldDB" id="A0A7J8LM66"/>
<accession>A0A7J8LM66</accession>
<dbReference type="GO" id="GO:0005634">
    <property type="term" value="C:nucleus"/>
    <property type="evidence" value="ECO:0007669"/>
    <property type="project" value="UniProtKB-SubCell"/>
</dbReference>
<feature type="domain" description="HAT C-terminal dimerisation" evidence="6">
    <location>
        <begin position="8"/>
        <end position="59"/>
    </location>
</feature>
<keyword evidence="3" id="KW-0863">Zinc-finger</keyword>
<reference evidence="7 8" key="1">
    <citation type="journal article" date="2019" name="Genome Biol. Evol.">
        <title>Insights into the evolution of the New World diploid cottons (Gossypium, subgenus Houzingenia) based on genome sequencing.</title>
        <authorList>
            <person name="Grover C.E."/>
            <person name="Arick M.A. 2nd"/>
            <person name="Thrash A."/>
            <person name="Conover J.L."/>
            <person name="Sanders W.S."/>
            <person name="Peterson D.G."/>
            <person name="Frelichowski J.E."/>
            <person name="Scheffler J.A."/>
            <person name="Scheffler B.E."/>
            <person name="Wendel J.F."/>
        </authorList>
    </citation>
    <scope>NUCLEOTIDE SEQUENCE [LARGE SCALE GENOMIC DNA]</scope>
    <source>
        <strain evidence="7">157</strain>
        <tissue evidence="7">Leaf</tissue>
    </source>
</reference>
<sequence>MVDLGGDYDEERELELNSQIDVLDYWSKSSIQYDELSLLARDLLAILISTVAFESTFSMRK</sequence>
<keyword evidence="2" id="KW-0479">Metal-binding</keyword>
<evidence type="ECO:0000256" key="1">
    <source>
        <dbReference type="ARBA" id="ARBA00004123"/>
    </source>
</evidence>
<gene>
    <name evidence="7" type="ORF">Golob_012721</name>
</gene>
<keyword evidence="5" id="KW-0539">Nucleus</keyword>
<dbReference type="PANTHER" id="PTHR46481">
    <property type="entry name" value="ZINC FINGER BED DOMAIN-CONTAINING PROTEIN 4"/>
    <property type="match status" value="1"/>
</dbReference>
<evidence type="ECO:0000313" key="8">
    <source>
        <dbReference type="Proteomes" id="UP000593572"/>
    </source>
</evidence>
<dbReference type="PANTHER" id="PTHR46481:SF10">
    <property type="entry name" value="ZINC FINGER BED DOMAIN-CONTAINING PROTEIN 39"/>
    <property type="match status" value="1"/>
</dbReference>
<evidence type="ECO:0000256" key="4">
    <source>
        <dbReference type="ARBA" id="ARBA00022833"/>
    </source>
</evidence>
<dbReference type="Pfam" id="PF05699">
    <property type="entry name" value="Dimer_Tnp_hAT"/>
    <property type="match status" value="1"/>
</dbReference>